<dbReference type="Pfam" id="PF14361">
    <property type="entry name" value="RsbRD_N"/>
    <property type="match status" value="1"/>
</dbReference>
<organism evidence="2">
    <name type="scientific">Acididesulfobacillus acetoxydans</name>
    <dbReference type="NCBI Taxonomy" id="1561005"/>
    <lineage>
        <taxon>Bacteria</taxon>
        <taxon>Bacillati</taxon>
        <taxon>Bacillota</taxon>
        <taxon>Clostridia</taxon>
        <taxon>Eubacteriales</taxon>
        <taxon>Peptococcaceae</taxon>
        <taxon>Acididesulfobacillus</taxon>
    </lineage>
</organism>
<dbReference type="EMBL" id="CDGJ01000066">
    <property type="protein sequence ID" value="CEJ07797.1"/>
    <property type="molecule type" value="Genomic_DNA"/>
</dbReference>
<reference evidence="2" key="2">
    <citation type="submission" date="2020-01" db="EMBL/GenBank/DDBJ databases">
        <authorList>
            <person name="Hornung B."/>
        </authorList>
    </citation>
    <scope>NUCLEOTIDE SEQUENCE</scope>
    <source>
        <strain evidence="2">PacBioINE</strain>
    </source>
</reference>
<dbReference type="Proteomes" id="UP001071230">
    <property type="component" value="Unassembled WGS sequence"/>
</dbReference>
<evidence type="ECO:0000313" key="3">
    <source>
        <dbReference type="EMBL" id="CEJ07797.1"/>
    </source>
</evidence>
<sequence>MAIESIGAILDKKSPELLKKWLDSIEGSYPAGATEVLQDEEGRFRNPAVHTIAHNAAEILTELLTGSNPNNFVKPLDGIIRLRAVQDLTPSNAVGFIFGLKEIIRSALPGDWTGESGQRELRELEDRIDALALLSFDIYESCRLQIFELRMNEMKRISGFNRPGERAEENRKSDQNQ</sequence>
<protein>
    <submittedName>
        <fullName evidence="2">RsbT co-antagonist protein RsbRD, N-terminal domain</fullName>
    </submittedName>
    <submittedName>
        <fullName evidence="3">RsbT co-antagonist protein rsbRD N-terminal domain</fullName>
    </submittedName>
</protein>
<gene>
    <name evidence="2" type="ORF">DEACI_0671</name>
    <name evidence="3" type="ORF">DEACI_2263</name>
</gene>
<proteinExistence type="predicted"/>
<dbReference type="InterPro" id="IPR025751">
    <property type="entry name" value="RsbRD_N_dom"/>
</dbReference>
<keyword evidence="4" id="KW-1185">Reference proteome</keyword>
<dbReference type="KEGG" id="aacx:DEACI_0671"/>
<dbReference type="EMBL" id="LR746496">
    <property type="protein sequence ID" value="CAA7600022.1"/>
    <property type="molecule type" value="Genomic_DNA"/>
</dbReference>
<evidence type="ECO:0000313" key="4">
    <source>
        <dbReference type="Proteomes" id="UP001071230"/>
    </source>
</evidence>
<feature type="domain" description="RsbT co-antagonist protein RsbRD N-terminal" evidence="1">
    <location>
        <begin position="15"/>
        <end position="150"/>
    </location>
</feature>
<evidence type="ECO:0000259" key="1">
    <source>
        <dbReference type="Pfam" id="PF14361"/>
    </source>
</evidence>
<dbReference type="RefSeq" id="WP_240983755.1">
    <property type="nucleotide sequence ID" value="NZ_CDGJ01000066.1"/>
</dbReference>
<accession>A0A8S0WED7</accession>
<dbReference type="AlphaFoldDB" id="A0A8S0WED7"/>
<evidence type="ECO:0000313" key="2">
    <source>
        <dbReference type="EMBL" id="CAA7600022.1"/>
    </source>
</evidence>
<name>A0A8S0WED7_9FIRM</name>
<reference evidence="3" key="1">
    <citation type="submission" date="2014-11" db="EMBL/GenBank/DDBJ databases">
        <authorList>
            <person name="Hornung B.V."/>
        </authorList>
    </citation>
    <scope>NUCLEOTIDE SEQUENCE</scope>
    <source>
        <strain evidence="3">INE</strain>
    </source>
</reference>
<dbReference type="Proteomes" id="UP000836597">
    <property type="component" value="Chromosome"/>
</dbReference>